<dbReference type="GeneID" id="6141748"/>
<reference evidence="1 2" key="1">
    <citation type="submission" date="2008-03" db="EMBL/GenBank/DDBJ databases">
        <title>Complete sequence of chromosome of Methylobacterium radiotolerans JCM 2831.</title>
        <authorList>
            <consortium name="US DOE Joint Genome Institute"/>
            <person name="Copeland A."/>
            <person name="Lucas S."/>
            <person name="Lapidus A."/>
            <person name="Glavina del Rio T."/>
            <person name="Dalin E."/>
            <person name="Tice H."/>
            <person name="Bruce D."/>
            <person name="Goodwin L."/>
            <person name="Pitluck S."/>
            <person name="Kiss H."/>
            <person name="Brettin T."/>
            <person name="Detter J.C."/>
            <person name="Han C."/>
            <person name="Kuske C.R."/>
            <person name="Schmutz J."/>
            <person name="Larimer F."/>
            <person name="Land M."/>
            <person name="Hauser L."/>
            <person name="Kyrpides N."/>
            <person name="Mikhailova N."/>
            <person name="Marx C.J."/>
            <person name="Richardson P."/>
        </authorList>
    </citation>
    <scope>NUCLEOTIDE SEQUENCE [LARGE SCALE GENOMIC DNA]</scope>
    <source>
        <strain evidence="2">ATCC 27329 / DSM 1819 / JCM 2831 / NBRC 15690 / NCIMB 10815 / 0-1</strain>
    </source>
</reference>
<accession>B1M1N0</accession>
<dbReference type="HOGENOM" id="CLU_2409894_0_0_5"/>
<dbReference type="AlphaFoldDB" id="B1M1N0"/>
<dbReference type="STRING" id="426355.Mrad2831_5668"/>
<proteinExistence type="predicted"/>
<evidence type="ECO:0000313" key="1">
    <source>
        <dbReference type="EMBL" id="ACB27613.1"/>
    </source>
</evidence>
<dbReference type="EMBL" id="CP001001">
    <property type="protein sequence ID" value="ACB27613.1"/>
    <property type="molecule type" value="Genomic_DNA"/>
</dbReference>
<gene>
    <name evidence="1" type="ordered locus">Mrad2831_5668</name>
</gene>
<dbReference type="KEGG" id="mrd:Mrad2831_5668"/>
<dbReference type="PATRIC" id="fig|426355.14.peg.5731"/>
<dbReference type="OrthoDB" id="8083054at2"/>
<dbReference type="RefSeq" id="WP_012322550.1">
    <property type="nucleotide sequence ID" value="NC_010505.1"/>
</dbReference>
<sequence length="92" mass="10156">MTFVWRRTFPDTHHDFVAEEAGQHVGRIKRIDGGPQNGTWTWSCTGCQRGHEAEGVRPLNGEAPTRDEAIEALAAAWSRAKAWGARTGLSLI</sequence>
<organism evidence="1 2">
    <name type="scientific">Methylobacterium radiotolerans (strain ATCC 27329 / DSM 1819 / JCM 2831 / NBRC 15690 / NCIMB 10815 / 0-1)</name>
    <dbReference type="NCBI Taxonomy" id="426355"/>
    <lineage>
        <taxon>Bacteria</taxon>
        <taxon>Pseudomonadati</taxon>
        <taxon>Pseudomonadota</taxon>
        <taxon>Alphaproteobacteria</taxon>
        <taxon>Hyphomicrobiales</taxon>
        <taxon>Methylobacteriaceae</taxon>
        <taxon>Methylobacterium</taxon>
    </lineage>
</organism>
<name>B1M1N0_METRJ</name>
<dbReference type="Proteomes" id="UP000006589">
    <property type="component" value="Chromosome"/>
</dbReference>
<protein>
    <submittedName>
        <fullName evidence="1">Uncharacterized protein</fullName>
    </submittedName>
</protein>
<evidence type="ECO:0000313" key="2">
    <source>
        <dbReference type="Proteomes" id="UP000006589"/>
    </source>
</evidence>